<dbReference type="AlphaFoldDB" id="A0A645CKJ8"/>
<dbReference type="EMBL" id="VSSQ01027952">
    <property type="protein sequence ID" value="MPM77459.1"/>
    <property type="molecule type" value="Genomic_DNA"/>
</dbReference>
<dbReference type="InterPro" id="IPR023606">
    <property type="entry name" value="CoA-Trfase_III_dom_1_sf"/>
</dbReference>
<dbReference type="PANTHER" id="PTHR48207:SF3">
    <property type="entry name" value="SUCCINATE--HYDROXYMETHYLGLUTARATE COA-TRANSFERASE"/>
    <property type="match status" value="1"/>
</dbReference>
<dbReference type="InterPro" id="IPR003673">
    <property type="entry name" value="CoA-Trfase_fam_III"/>
</dbReference>
<organism evidence="2">
    <name type="scientific">bioreactor metagenome</name>
    <dbReference type="NCBI Taxonomy" id="1076179"/>
    <lineage>
        <taxon>unclassified sequences</taxon>
        <taxon>metagenomes</taxon>
        <taxon>ecological metagenomes</taxon>
    </lineage>
</organism>
<dbReference type="Gene3D" id="3.30.1540.10">
    <property type="entry name" value="formyl-coa transferase, domain 3"/>
    <property type="match status" value="1"/>
</dbReference>
<dbReference type="EC" id="2.8.3.16" evidence="2"/>
<dbReference type="InterPro" id="IPR050483">
    <property type="entry name" value="CoA-transferase_III_domain"/>
</dbReference>
<dbReference type="Pfam" id="PF02515">
    <property type="entry name" value="CoA_transf_3"/>
    <property type="match status" value="1"/>
</dbReference>
<comment type="caution">
    <text evidence="2">The sequence shown here is derived from an EMBL/GenBank/DDBJ whole genome shotgun (WGS) entry which is preliminary data.</text>
</comment>
<dbReference type="InterPro" id="IPR044855">
    <property type="entry name" value="CoA-Trfase_III_dom3_sf"/>
</dbReference>
<dbReference type="GO" id="GO:0033608">
    <property type="term" value="F:formyl-CoA transferase activity"/>
    <property type="evidence" value="ECO:0007669"/>
    <property type="project" value="UniProtKB-EC"/>
</dbReference>
<protein>
    <submittedName>
        <fullName evidence="2">Formyl-CoA:oxalate CoA-transferase</fullName>
        <ecNumber evidence="2">2.8.3.16</ecNumber>
    </submittedName>
</protein>
<keyword evidence="1 2" id="KW-0808">Transferase</keyword>
<evidence type="ECO:0000313" key="2">
    <source>
        <dbReference type="EMBL" id="MPM77459.1"/>
    </source>
</evidence>
<accession>A0A645CKJ8</accession>
<dbReference type="PANTHER" id="PTHR48207">
    <property type="entry name" value="SUCCINATE--HYDROXYMETHYLGLUTARATE COA-TRANSFERASE"/>
    <property type="match status" value="1"/>
</dbReference>
<name>A0A645CKJ8_9ZZZZ</name>
<proteinExistence type="predicted"/>
<dbReference type="SUPFAM" id="SSF89796">
    <property type="entry name" value="CoA-transferase family III (CaiB/BaiF)"/>
    <property type="match status" value="1"/>
</dbReference>
<reference evidence="2" key="1">
    <citation type="submission" date="2019-08" db="EMBL/GenBank/DDBJ databases">
        <authorList>
            <person name="Kucharzyk K."/>
            <person name="Murdoch R.W."/>
            <person name="Higgins S."/>
            <person name="Loffler F."/>
        </authorList>
    </citation>
    <scope>NUCLEOTIDE SEQUENCE</scope>
</reference>
<dbReference type="Gene3D" id="3.40.50.10540">
    <property type="entry name" value="Crotonobetainyl-coa:carnitine coa-transferase, domain 1"/>
    <property type="match status" value="1"/>
</dbReference>
<gene>
    <name evidence="2" type="primary">frc_4</name>
    <name evidence="2" type="ORF">SDC9_124462</name>
</gene>
<sequence>MFETKDGHVFFGGYTDRFWKTTCEYFGEPELLNDSEIDTMPKRFILETYNRKVLPKINEWFSRYTSQELQDALADKVPLTSINSMDKVLEDPQLNYRNMFIDGKYGDTSVKVFGTPIKMSGTPLKPSQRAPEIGENNAEIYEEFLGYDEKKLEELHQRGVL</sequence>
<evidence type="ECO:0000256" key="1">
    <source>
        <dbReference type="ARBA" id="ARBA00022679"/>
    </source>
</evidence>